<comment type="caution">
    <text evidence="2">The sequence shown here is derived from an EMBL/GenBank/DDBJ whole genome shotgun (WGS) entry which is preliminary data.</text>
</comment>
<evidence type="ECO:0000313" key="2">
    <source>
        <dbReference type="EMBL" id="MET4563589.1"/>
    </source>
</evidence>
<reference evidence="2 3" key="1">
    <citation type="submission" date="2024-06" db="EMBL/GenBank/DDBJ databases">
        <title>Sorghum-associated microbial communities from plants grown in Nebraska, USA.</title>
        <authorList>
            <person name="Schachtman D."/>
        </authorList>
    </citation>
    <scope>NUCLEOTIDE SEQUENCE [LARGE SCALE GENOMIC DNA]</scope>
    <source>
        <strain evidence="2 3">736</strain>
    </source>
</reference>
<accession>A0ABV2PS17</accession>
<gene>
    <name evidence="2" type="ORF">ABIA69_004811</name>
</gene>
<organism evidence="2 3">
    <name type="scientific">Lysinibacillus parviboronicapiens</name>
    <dbReference type="NCBI Taxonomy" id="436516"/>
    <lineage>
        <taxon>Bacteria</taxon>
        <taxon>Bacillati</taxon>
        <taxon>Bacillota</taxon>
        <taxon>Bacilli</taxon>
        <taxon>Bacillales</taxon>
        <taxon>Bacillaceae</taxon>
        <taxon>Lysinibacillus</taxon>
    </lineage>
</organism>
<dbReference type="EMBL" id="JBEPSB010000057">
    <property type="protein sequence ID" value="MET4563589.1"/>
    <property type="molecule type" value="Genomic_DNA"/>
</dbReference>
<keyword evidence="1" id="KW-1133">Transmembrane helix</keyword>
<dbReference type="RefSeq" id="WP_354473371.1">
    <property type="nucleotide sequence ID" value="NZ_JBEPSB010000057.1"/>
</dbReference>
<evidence type="ECO:0008006" key="4">
    <source>
        <dbReference type="Google" id="ProtNLM"/>
    </source>
</evidence>
<keyword evidence="1" id="KW-0472">Membrane</keyword>
<protein>
    <recommendedName>
        <fullName evidence="4">NADH-quinone oxidoreductase subunit H</fullName>
    </recommendedName>
</protein>
<keyword evidence="1" id="KW-0812">Transmembrane</keyword>
<sequence length="40" mass="4388">MFDQVAYFILQALLILTVLVVMVGIALGDTLIKKKSEPPV</sequence>
<evidence type="ECO:0000313" key="3">
    <source>
        <dbReference type="Proteomes" id="UP001549363"/>
    </source>
</evidence>
<evidence type="ECO:0000256" key="1">
    <source>
        <dbReference type="SAM" id="Phobius"/>
    </source>
</evidence>
<name>A0ABV2PS17_9BACI</name>
<proteinExistence type="predicted"/>
<dbReference type="Proteomes" id="UP001549363">
    <property type="component" value="Unassembled WGS sequence"/>
</dbReference>
<keyword evidence="3" id="KW-1185">Reference proteome</keyword>
<feature type="transmembrane region" description="Helical" evidence="1">
    <location>
        <begin position="6"/>
        <end position="27"/>
    </location>
</feature>